<dbReference type="SMART" id="SM00260">
    <property type="entry name" value="CheW"/>
    <property type="match status" value="1"/>
</dbReference>
<dbReference type="Gene3D" id="1.10.287.560">
    <property type="entry name" value="Histidine kinase CheA-like, homodimeric domain"/>
    <property type="match status" value="1"/>
</dbReference>
<feature type="domain" description="HPt" evidence="14">
    <location>
        <begin position="1"/>
        <end position="103"/>
    </location>
</feature>
<dbReference type="Pfam" id="PF02895">
    <property type="entry name" value="H-kinase_dim"/>
    <property type="match status" value="1"/>
</dbReference>
<dbReference type="InterPro" id="IPR036641">
    <property type="entry name" value="HPT_dom_sf"/>
</dbReference>
<evidence type="ECO:0000256" key="9">
    <source>
        <dbReference type="ARBA" id="ARBA00022840"/>
    </source>
</evidence>
<dbReference type="Proteomes" id="UP000004080">
    <property type="component" value="Unassembled WGS sequence"/>
</dbReference>
<dbReference type="InterPro" id="IPR004358">
    <property type="entry name" value="Sig_transdc_His_kin-like_C"/>
</dbReference>
<dbReference type="SUPFAM" id="SSF47226">
    <property type="entry name" value="Histidine-containing phosphotransfer domain, HPT domain"/>
    <property type="match status" value="1"/>
</dbReference>
<sequence length="629" mass="69839">MENEAYLALFIEESKEHVQRLNNQLLLLEKNPEDLETIKEIFRSAHTLKGMAASMGFEHLTALTHALENILDALLNQALDVSQEVVDGLLTACDVLEDMISSIEEGHENPHDISGIVAMLEEIATAQPQETLRKSVNIQHADSQRGEGETLYDVRVSLSDDCALKAVRAYMIVQALEEDGYIVEANPPLEAMGGRFQEKDLSFLYRTKQKESEIKNRLNSISEIKAMVVHPHSQSDGTPKKGDKTSPTKTIRVSMERLDHLMNLFEELVIDRGRLEKIALDVEHVELQETVERMSRISSDLQDIVLTMRMVPIEQVFNRFPRMIRSLAKDLGKKVQLTIEGESTELDRTVIDELGDSLVHLLRNSMDHGIELPHIRQQQGKKEHGTISLKAYHSGNHVFIEIKDDGGGVRYDHVSKRAVERGIVTQKVADDMTEQEIAQLLFSPGFSTAEVVSDVSGRGVGLDAVKSKIESLGGAVSLVSKQGEGTHFFIQLPLTLSILSALLVVSDEQIYAIPLSSVIETAFIEHQDIRSIHHKRVMDYRGTIIPLLFLTDILSPSSLQKKIAQRSFVVILKKGASLIGVVVDFFIGQKEIVLKSLGHYLSGVFAISGATILGDGQVALVLDANSLMK</sequence>
<keyword evidence="10" id="KW-0902">Two-component regulatory system</keyword>
<keyword evidence="9" id="KW-0067">ATP-binding</keyword>
<dbReference type="Pfam" id="PF01627">
    <property type="entry name" value="Hpt"/>
    <property type="match status" value="1"/>
</dbReference>
<organism evidence="15 16">
    <name type="scientific">Fictibacillus macauensis ZFHKF-1</name>
    <dbReference type="NCBI Taxonomy" id="1196324"/>
    <lineage>
        <taxon>Bacteria</taxon>
        <taxon>Bacillati</taxon>
        <taxon>Bacillota</taxon>
        <taxon>Bacilli</taxon>
        <taxon>Bacillales</taxon>
        <taxon>Fictibacillaceae</taxon>
        <taxon>Fictibacillus</taxon>
    </lineage>
</organism>
<feature type="domain" description="Histidine kinase" evidence="12">
    <location>
        <begin position="287"/>
        <end position="496"/>
    </location>
</feature>
<dbReference type="PATRIC" id="fig|1196324.3.peg.2539"/>
<evidence type="ECO:0000256" key="10">
    <source>
        <dbReference type="ARBA" id="ARBA00023012"/>
    </source>
</evidence>
<evidence type="ECO:0000256" key="11">
    <source>
        <dbReference type="PROSITE-ProRule" id="PRU00110"/>
    </source>
</evidence>
<keyword evidence="4" id="KW-0145">Chemotaxis</keyword>
<evidence type="ECO:0000259" key="12">
    <source>
        <dbReference type="PROSITE" id="PS50109"/>
    </source>
</evidence>
<dbReference type="SMART" id="SM01231">
    <property type="entry name" value="H-kinase_dim"/>
    <property type="match status" value="1"/>
</dbReference>
<dbReference type="InterPro" id="IPR036061">
    <property type="entry name" value="CheW-like_dom_sf"/>
</dbReference>
<dbReference type="InterPro" id="IPR008207">
    <property type="entry name" value="Sig_transdc_His_kin_Hpt_dom"/>
</dbReference>
<feature type="modified residue" description="Phosphohistidine" evidence="11">
    <location>
        <position position="46"/>
    </location>
</feature>
<dbReference type="GO" id="GO:0006935">
    <property type="term" value="P:chemotaxis"/>
    <property type="evidence" value="ECO:0007669"/>
    <property type="project" value="UniProtKB-KW"/>
</dbReference>
<comment type="catalytic activity">
    <reaction evidence="1">
        <text>ATP + protein L-histidine = ADP + protein N-phospho-L-histidine.</text>
        <dbReference type="EC" id="2.7.13.3"/>
    </reaction>
</comment>
<evidence type="ECO:0000256" key="1">
    <source>
        <dbReference type="ARBA" id="ARBA00000085"/>
    </source>
</evidence>
<dbReference type="FunFam" id="3.30.565.10:FF:000016">
    <property type="entry name" value="Chemotaxis protein CheA, putative"/>
    <property type="match status" value="1"/>
</dbReference>
<protein>
    <recommendedName>
        <fullName evidence="3">Chemotaxis protein CheA</fullName>
        <ecNumber evidence="2">2.7.13.3</ecNumber>
    </recommendedName>
</protein>
<dbReference type="PROSITE" id="PS50894">
    <property type="entry name" value="HPT"/>
    <property type="match status" value="1"/>
</dbReference>
<dbReference type="InterPro" id="IPR051315">
    <property type="entry name" value="Bact_Chemotaxis_CheA"/>
</dbReference>
<dbReference type="SUPFAM" id="SSF55052">
    <property type="entry name" value="CheY-binding domain of CheA"/>
    <property type="match status" value="1"/>
</dbReference>
<dbReference type="CDD" id="cd16916">
    <property type="entry name" value="HATPase_CheA-like"/>
    <property type="match status" value="1"/>
</dbReference>
<comment type="caution">
    <text evidence="15">The sequence shown here is derived from an EMBL/GenBank/DDBJ whole genome shotgun (WGS) entry which is preliminary data.</text>
</comment>
<evidence type="ECO:0000256" key="8">
    <source>
        <dbReference type="ARBA" id="ARBA00022777"/>
    </source>
</evidence>
<dbReference type="SUPFAM" id="SSF50341">
    <property type="entry name" value="CheW-like"/>
    <property type="match status" value="1"/>
</dbReference>
<dbReference type="STRING" id="1196324.A374_12415"/>
<evidence type="ECO:0000313" key="16">
    <source>
        <dbReference type="Proteomes" id="UP000004080"/>
    </source>
</evidence>
<evidence type="ECO:0000256" key="6">
    <source>
        <dbReference type="ARBA" id="ARBA00022679"/>
    </source>
</evidence>
<dbReference type="InterPro" id="IPR002545">
    <property type="entry name" value="CheW-lke_dom"/>
</dbReference>
<dbReference type="SMART" id="SM00073">
    <property type="entry name" value="HPT"/>
    <property type="match status" value="1"/>
</dbReference>
<accession>I8J033</accession>
<dbReference type="AlphaFoldDB" id="I8J033"/>
<keyword evidence="16" id="KW-1185">Reference proteome</keyword>
<proteinExistence type="predicted"/>
<reference evidence="15 16" key="1">
    <citation type="journal article" date="2012" name="J. Bacteriol.">
        <title>Genome of Bacillus macauensis ZFHKF-1, a Long-Chain-Forming Bacterium.</title>
        <authorList>
            <person name="Cai L."/>
            <person name="Zhang T."/>
        </authorList>
    </citation>
    <scope>NUCLEOTIDE SEQUENCE [LARGE SCALE GENOMIC DNA]</scope>
    <source>
        <strain evidence="15 16">ZFHKF-1</strain>
    </source>
</reference>
<dbReference type="InterPro" id="IPR005467">
    <property type="entry name" value="His_kinase_dom"/>
</dbReference>
<evidence type="ECO:0000259" key="13">
    <source>
        <dbReference type="PROSITE" id="PS50851"/>
    </source>
</evidence>
<evidence type="ECO:0000256" key="2">
    <source>
        <dbReference type="ARBA" id="ARBA00012438"/>
    </source>
</evidence>
<dbReference type="CDD" id="cd00088">
    <property type="entry name" value="HPT"/>
    <property type="match status" value="1"/>
</dbReference>
<dbReference type="GO" id="GO:0005737">
    <property type="term" value="C:cytoplasm"/>
    <property type="evidence" value="ECO:0007669"/>
    <property type="project" value="InterPro"/>
</dbReference>
<evidence type="ECO:0000313" key="15">
    <source>
        <dbReference type="EMBL" id="EIT85101.1"/>
    </source>
</evidence>
<keyword evidence="8 15" id="KW-0418">Kinase</keyword>
<dbReference type="InterPro" id="IPR010808">
    <property type="entry name" value="CheA_P2-bd"/>
</dbReference>
<dbReference type="PANTHER" id="PTHR43395:SF1">
    <property type="entry name" value="CHEMOTAXIS PROTEIN CHEA"/>
    <property type="match status" value="1"/>
</dbReference>
<dbReference type="RefSeq" id="WP_007202561.1">
    <property type="nucleotide sequence ID" value="NZ_AKKV01000027.1"/>
</dbReference>
<dbReference type="InterPro" id="IPR036097">
    <property type="entry name" value="HisK_dim/P_sf"/>
</dbReference>
<dbReference type="Pfam" id="PF07194">
    <property type="entry name" value="P2"/>
    <property type="match status" value="1"/>
</dbReference>
<dbReference type="InterPro" id="IPR003594">
    <property type="entry name" value="HATPase_dom"/>
</dbReference>
<keyword evidence="5 11" id="KW-0597">Phosphoprotein</keyword>
<dbReference type="SUPFAM" id="SSF47384">
    <property type="entry name" value="Homodimeric domain of signal transducing histidine kinase"/>
    <property type="match status" value="1"/>
</dbReference>
<evidence type="ECO:0000259" key="14">
    <source>
        <dbReference type="PROSITE" id="PS50894"/>
    </source>
</evidence>
<dbReference type="PROSITE" id="PS50109">
    <property type="entry name" value="HIS_KIN"/>
    <property type="match status" value="1"/>
</dbReference>
<dbReference type="SMART" id="SM00387">
    <property type="entry name" value="HATPase_c"/>
    <property type="match status" value="1"/>
</dbReference>
<dbReference type="Gene3D" id="1.20.120.160">
    <property type="entry name" value="HPT domain"/>
    <property type="match status" value="1"/>
</dbReference>
<dbReference type="Pfam" id="PF02518">
    <property type="entry name" value="HATPase_c"/>
    <property type="match status" value="1"/>
</dbReference>
<dbReference type="Gene3D" id="3.30.565.10">
    <property type="entry name" value="Histidine kinase-like ATPase, C-terminal domain"/>
    <property type="match status" value="1"/>
</dbReference>
<dbReference type="EC" id="2.7.13.3" evidence="2"/>
<dbReference type="eggNOG" id="COG0643">
    <property type="taxonomic scope" value="Bacteria"/>
</dbReference>
<dbReference type="InterPro" id="IPR037052">
    <property type="entry name" value="CheA-like_P2_sf"/>
</dbReference>
<gene>
    <name evidence="15" type="ORF">A374_12415</name>
</gene>
<name>I8J033_9BACL</name>
<dbReference type="CDD" id="cd00731">
    <property type="entry name" value="CheA_reg"/>
    <property type="match status" value="1"/>
</dbReference>
<evidence type="ECO:0000256" key="7">
    <source>
        <dbReference type="ARBA" id="ARBA00022741"/>
    </source>
</evidence>
<dbReference type="PRINTS" id="PR00344">
    <property type="entry name" value="BCTRLSENSOR"/>
</dbReference>
<keyword evidence="6" id="KW-0808">Transferase</keyword>
<dbReference type="InterPro" id="IPR004105">
    <property type="entry name" value="CheA-like_dim"/>
</dbReference>
<keyword evidence="7" id="KW-0547">Nucleotide-binding</keyword>
<dbReference type="InterPro" id="IPR037006">
    <property type="entry name" value="CheA-like_homodim_sf"/>
</dbReference>
<dbReference type="GO" id="GO:0000155">
    <property type="term" value="F:phosphorelay sensor kinase activity"/>
    <property type="evidence" value="ECO:0007669"/>
    <property type="project" value="InterPro"/>
</dbReference>
<dbReference type="EMBL" id="AKKV01000027">
    <property type="protein sequence ID" value="EIT85101.1"/>
    <property type="molecule type" value="Genomic_DNA"/>
</dbReference>
<evidence type="ECO:0000256" key="4">
    <source>
        <dbReference type="ARBA" id="ARBA00022500"/>
    </source>
</evidence>
<dbReference type="PANTHER" id="PTHR43395">
    <property type="entry name" value="SENSOR HISTIDINE KINASE CHEA"/>
    <property type="match status" value="1"/>
</dbReference>
<dbReference type="GO" id="GO:0005524">
    <property type="term" value="F:ATP binding"/>
    <property type="evidence" value="ECO:0007669"/>
    <property type="project" value="UniProtKB-KW"/>
</dbReference>
<dbReference type="InterPro" id="IPR036890">
    <property type="entry name" value="HATPase_C_sf"/>
</dbReference>
<dbReference type="OrthoDB" id="9803176at2"/>
<dbReference type="Gene3D" id="3.30.70.1110">
    <property type="entry name" value="Histidine kinase CheA-like, P2 response regulator-binding domain"/>
    <property type="match status" value="1"/>
</dbReference>
<dbReference type="PROSITE" id="PS50851">
    <property type="entry name" value="CHEW"/>
    <property type="match status" value="1"/>
</dbReference>
<evidence type="ECO:0000256" key="3">
    <source>
        <dbReference type="ARBA" id="ARBA00021495"/>
    </source>
</evidence>
<dbReference type="Pfam" id="PF01584">
    <property type="entry name" value="CheW"/>
    <property type="match status" value="1"/>
</dbReference>
<dbReference type="InterPro" id="IPR035891">
    <property type="entry name" value="CheY-binding_CheA"/>
</dbReference>
<evidence type="ECO:0000256" key="5">
    <source>
        <dbReference type="ARBA" id="ARBA00022553"/>
    </source>
</evidence>
<dbReference type="Gene3D" id="2.30.30.40">
    <property type="entry name" value="SH3 Domains"/>
    <property type="match status" value="1"/>
</dbReference>
<feature type="domain" description="CheW-like" evidence="13">
    <location>
        <begin position="498"/>
        <end position="629"/>
    </location>
</feature>
<dbReference type="SUPFAM" id="SSF55874">
    <property type="entry name" value="ATPase domain of HSP90 chaperone/DNA topoisomerase II/histidine kinase"/>
    <property type="match status" value="1"/>
</dbReference>